<evidence type="ECO:0000313" key="7">
    <source>
        <dbReference type="EMBL" id="KMZ67447.1"/>
    </source>
</evidence>
<comment type="similarity">
    <text evidence="2">Belongs to the UPF0496 family.</text>
</comment>
<sequence length="289" mass="32979">MGCSQSTVRNQVSSSVVQLQRNDVQFKAFLDENLDNTKKNDVSQLVRQFLYDTNEVVQICTMLEKDLENILCLFNVLSVSNTKKVEQENRNIASSSRQISPRRPRELESVTIQLQEAMARSQEGMLKISKTIKKKKWRKISKAIHTTLVMVILIGTVITAAIAAPPVAVVVGPLATAMVYPLERLEEQNFKFIWKYCRKFTKDDTLFDTEKMTVDMEEMKHEVELLSATLEMFSNDLHNVNAIKSSLSAEEIKSNSDIVNNCVKSLIENCKNCTKKIRELQKLIMELIN</sequence>
<proteinExistence type="inferred from homology"/>
<keyword evidence="8" id="KW-1185">Reference proteome</keyword>
<dbReference type="PANTHER" id="PTHR31113:SF3">
    <property type="entry name" value="UPF0496 PROTEIN 1"/>
    <property type="match status" value="1"/>
</dbReference>
<evidence type="ECO:0000256" key="6">
    <source>
        <dbReference type="SAM" id="Phobius"/>
    </source>
</evidence>
<gene>
    <name evidence="7" type="ORF">ZOSMA_268G00170</name>
</gene>
<name>A0A0K9PGT6_ZOSMR</name>
<keyword evidence="5 6" id="KW-0472">Membrane</keyword>
<evidence type="ECO:0000313" key="8">
    <source>
        <dbReference type="Proteomes" id="UP000036987"/>
    </source>
</evidence>
<evidence type="ECO:0000256" key="2">
    <source>
        <dbReference type="ARBA" id="ARBA00009074"/>
    </source>
</evidence>
<dbReference type="AlphaFoldDB" id="A0A0K9PGT6"/>
<comment type="caution">
    <text evidence="7">The sequence shown here is derived from an EMBL/GenBank/DDBJ whole genome shotgun (WGS) entry which is preliminary data.</text>
</comment>
<dbReference type="PANTHER" id="PTHR31113">
    <property type="entry name" value="UPF0496 PROTEIN 3-RELATED"/>
    <property type="match status" value="1"/>
</dbReference>
<dbReference type="GO" id="GO:0016020">
    <property type="term" value="C:membrane"/>
    <property type="evidence" value="ECO:0007669"/>
    <property type="project" value="UniProtKB-SubCell"/>
</dbReference>
<evidence type="ECO:0000256" key="1">
    <source>
        <dbReference type="ARBA" id="ARBA00004370"/>
    </source>
</evidence>
<dbReference type="Proteomes" id="UP000036987">
    <property type="component" value="Unassembled WGS sequence"/>
</dbReference>
<organism evidence="7 8">
    <name type="scientific">Zostera marina</name>
    <name type="common">Eelgrass</name>
    <dbReference type="NCBI Taxonomy" id="29655"/>
    <lineage>
        <taxon>Eukaryota</taxon>
        <taxon>Viridiplantae</taxon>
        <taxon>Streptophyta</taxon>
        <taxon>Embryophyta</taxon>
        <taxon>Tracheophyta</taxon>
        <taxon>Spermatophyta</taxon>
        <taxon>Magnoliopsida</taxon>
        <taxon>Liliopsida</taxon>
        <taxon>Zosteraceae</taxon>
        <taxon>Zostera</taxon>
    </lineage>
</organism>
<evidence type="ECO:0000256" key="3">
    <source>
        <dbReference type="ARBA" id="ARBA00022692"/>
    </source>
</evidence>
<dbReference type="EMBL" id="LFYR01000911">
    <property type="protein sequence ID" value="KMZ67447.1"/>
    <property type="molecule type" value="Genomic_DNA"/>
</dbReference>
<evidence type="ECO:0000256" key="5">
    <source>
        <dbReference type="ARBA" id="ARBA00023136"/>
    </source>
</evidence>
<keyword evidence="4 6" id="KW-1133">Transmembrane helix</keyword>
<accession>A0A0K9PGT6</accession>
<evidence type="ECO:0000256" key="4">
    <source>
        <dbReference type="ARBA" id="ARBA00022989"/>
    </source>
</evidence>
<keyword evidence="3 6" id="KW-0812">Transmembrane</keyword>
<comment type="subcellular location">
    <subcellularLocation>
        <location evidence="1">Membrane</location>
    </subcellularLocation>
</comment>
<protein>
    <submittedName>
        <fullName evidence="7">Uncharacterized protein</fullName>
    </submittedName>
</protein>
<dbReference type="InterPro" id="IPR007749">
    <property type="entry name" value="DUF677"/>
</dbReference>
<feature type="transmembrane region" description="Helical" evidence="6">
    <location>
        <begin position="143"/>
        <end position="164"/>
    </location>
</feature>
<reference evidence="8" key="1">
    <citation type="journal article" date="2016" name="Nature">
        <title>The genome of the seagrass Zostera marina reveals angiosperm adaptation to the sea.</title>
        <authorList>
            <person name="Olsen J.L."/>
            <person name="Rouze P."/>
            <person name="Verhelst B."/>
            <person name="Lin Y.-C."/>
            <person name="Bayer T."/>
            <person name="Collen J."/>
            <person name="Dattolo E."/>
            <person name="De Paoli E."/>
            <person name="Dittami S."/>
            <person name="Maumus F."/>
            <person name="Michel G."/>
            <person name="Kersting A."/>
            <person name="Lauritano C."/>
            <person name="Lohaus R."/>
            <person name="Toepel M."/>
            <person name="Tonon T."/>
            <person name="Vanneste K."/>
            <person name="Amirebrahimi M."/>
            <person name="Brakel J."/>
            <person name="Bostroem C."/>
            <person name="Chovatia M."/>
            <person name="Grimwood J."/>
            <person name="Jenkins J.W."/>
            <person name="Jueterbock A."/>
            <person name="Mraz A."/>
            <person name="Stam W.T."/>
            <person name="Tice H."/>
            <person name="Bornberg-Bauer E."/>
            <person name="Green P.J."/>
            <person name="Pearson G.A."/>
            <person name="Procaccini G."/>
            <person name="Duarte C.M."/>
            <person name="Schmutz J."/>
            <person name="Reusch T.B.H."/>
            <person name="Van de Peer Y."/>
        </authorList>
    </citation>
    <scope>NUCLEOTIDE SEQUENCE [LARGE SCALE GENOMIC DNA]</scope>
    <source>
        <strain evidence="8">cv. Finnish</strain>
    </source>
</reference>